<dbReference type="AlphaFoldDB" id="A0A8E2JMU2"/>
<dbReference type="Proteomes" id="UP000250140">
    <property type="component" value="Unassembled WGS sequence"/>
</dbReference>
<evidence type="ECO:0000313" key="3">
    <source>
        <dbReference type="EMBL" id="OCL02867.1"/>
    </source>
</evidence>
<keyword evidence="4" id="KW-1185">Reference proteome</keyword>
<accession>A0A8E2JMU2</accession>
<dbReference type="Pfam" id="PF20516">
    <property type="entry name" value="PDDEXK_12"/>
    <property type="match status" value="1"/>
</dbReference>
<proteinExistence type="predicted"/>
<feature type="domain" description="PD-(D/E)XK nuclease-like" evidence="2">
    <location>
        <begin position="132"/>
        <end position="359"/>
    </location>
</feature>
<dbReference type="InterPro" id="IPR046797">
    <property type="entry name" value="PDDEXK_12"/>
</dbReference>
<reference evidence="3 4" key="1">
    <citation type="journal article" date="2016" name="Nat. Commun.">
        <title>Ectomycorrhizal ecology is imprinted in the genome of the dominant symbiotic fungus Cenococcum geophilum.</title>
        <authorList>
            <consortium name="DOE Joint Genome Institute"/>
            <person name="Peter M."/>
            <person name="Kohler A."/>
            <person name="Ohm R.A."/>
            <person name="Kuo A."/>
            <person name="Krutzmann J."/>
            <person name="Morin E."/>
            <person name="Arend M."/>
            <person name="Barry K.W."/>
            <person name="Binder M."/>
            <person name="Choi C."/>
            <person name="Clum A."/>
            <person name="Copeland A."/>
            <person name="Grisel N."/>
            <person name="Haridas S."/>
            <person name="Kipfer T."/>
            <person name="LaButti K."/>
            <person name="Lindquist E."/>
            <person name="Lipzen A."/>
            <person name="Maire R."/>
            <person name="Meier B."/>
            <person name="Mihaltcheva S."/>
            <person name="Molinier V."/>
            <person name="Murat C."/>
            <person name="Poggeler S."/>
            <person name="Quandt C.A."/>
            <person name="Sperisen C."/>
            <person name="Tritt A."/>
            <person name="Tisserant E."/>
            <person name="Crous P.W."/>
            <person name="Henrissat B."/>
            <person name="Nehls U."/>
            <person name="Egli S."/>
            <person name="Spatafora J.W."/>
            <person name="Grigoriev I.V."/>
            <person name="Martin F.M."/>
        </authorList>
    </citation>
    <scope>NUCLEOTIDE SEQUENCE [LARGE SCALE GENOMIC DNA]</scope>
    <source>
        <strain evidence="3 4">CBS 207.34</strain>
    </source>
</reference>
<dbReference type="EMBL" id="KV750863">
    <property type="protein sequence ID" value="OCL02867.1"/>
    <property type="molecule type" value="Genomic_DNA"/>
</dbReference>
<evidence type="ECO:0000259" key="2">
    <source>
        <dbReference type="Pfam" id="PF20516"/>
    </source>
</evidence>
<gene>
    <name evidence="3" type="ORF">AOQ84DRAFT_303863</name>
</gene>
<feature type="compositionally biased region" description="Low complexity" evidence="1">
    <location>
        <begin position="44"/>
        <end position="57"/>
    </location>
</feature>
<dbReference type="OrthoDB" id="4161186at2759"/>
<organism evidence="3 4">
    <name type="scientific">Glonium stellatum</name>
    <dbReference type="NCBI Taxonomy" id="574774"/>
    <lineage>
        <taxon>Eukaryota</taxon>
        <taxon>Fungi</taxon>
        <taxon>Dikarya</taxon>
        <taxon>Ascomycota</taxon>
        <taxon>Pezizomycotina</taxon>
        <taxon>Dothideomycetes</taxon>
        <taxon>Pleosporomycetidae</taxon>
        <taxon>Gloniales</taxon>
        <taxon>Gloniaceae</taxon>
        <taxon>Glonium</taxon>
    </lineage>
</organism>
<feature type="region of interest" description="Disordered" evidence="1">
    <location>
        <begin position="43"/>
        <end position="66"/>
    </location>
</feature>
<protein>
    <recommendedName>
        <fullName evidence="2">PD-(D/E)XK nuclease-like domain-containing protein</fullName>
    </recommendedName>
</protein>
<evidence type="ECO:0000256" key="1">
    <source>
        <dbReference type="SAM" id="MobiDB-lite"/>
    </source>
</evidence>
<sequence>MVEERIGYGFVQEDQILYTPQTSSVASDIDSISNAPSLLARTASISNRSPSRSSSPSKRLRKTPATVTKRGDLALMKPRIEFRAFEDAEELGLVLPQSIKDLWMRCEGRRNSGSTTSPFPLTAQDEQLVDATLTDAFEMAKAWRSSTTEAHWISVVVGPILHLLRRLSPFQGKDKTTNENLTVLDITTVEISPSELCPYSNEPDLFRDLDKKIDYAVGLRLARRHIRDLQDATYATGTKSINQTSTFANLTPLFLNIEVKKRHVDRDPAIQLAAWVAAEFTKRRLEGYPLDMPVLAVEIEADGWLLHVVCAQENPRRPADFDLVFLGPLRIGETYSLPDTYRLLENLCDMAIWGQSVYREWFEANVLARYGE</sequence>
<evidence type="ECO:0000313" key="4">
    <source>
        <dbReference type="Proteomes" id="UP000250140"/>
    </source>
</evidence>
<name>A0A8E2JMU2_9PEZI</name>